<evidence type="ECO:0000256" key="2">
    <source>
        <dbReference type="ARBA" id="ARBA00005876"/>
    </source>
</evidence>
<dbReference type="InterPro" id="IPR000402">
    <property type="entry name" value="Na/K_ATPase_sub_beta"/>
</dbReference>
<feature type="transmembrane region" description="Helical" evidence="7">
    <location>
        <begin position="46"/>
        <end position="70"/>
    </location>
</feature>
<accession>A0ABM1BNU1</accession>
<comment type="similarity">
    <text evidence="2">Belongs to the X(+)/potassium ATPases subunit beta family.</text>
</comment>
<keyword evidence="4" id="KW-0735">Signal-anchor</keyword>
<proteinExistence type="inferred from homology"/>
<dbReference type="Gene3D" id="2.60.40.1660">
    <property type="entry name" value="Na, k-atpase alpha subunit"/>
    <property type="match status" value="1"/>
</dbReference>
<evidence type="ECO:0000313" key="8">
    <source>
        <dbReference type="Proteomes" id="UP000694941"/>
    </source>
</evidence>
<keyword evidence="8" id="KW-1185">Reference proteome</keyword>
<dbReference type="Proteomes" id="UP000694941">
    <property type="component" value="Unplaced"/>
</dbReference>
<evidence type="ECO:0000256" key="1">
    <source>
        <dbReference type="ARBA" id="ARBA00004606"/>
    </source>
</evidence>
<comment type="subcellular location">
    <subcellularLocation>
        <location evidence="1">Membrane</location>
        <topology evidence="1">Single-pass type II membrane protein</topology>
    </subcellularLocation>
</comment>
<dbReference type="PANTHER" id="PTHR11523">
    <property type="entry name" value="SODIUM/POTASSIUM-DEPENDENT ATPASE BETA SUBUNIT"/>
    <property type="match status" value="1"/>
</dbReference>
<evidence type="ECO:0000313" key="9">
    <source>
        <dbReference type="RefSeq" id="XP_013785750.1"/>
    </source>
</evidence>
<evidence type="ECO:0000256" key="5">
    <source>
        <dbReference type="ARBA" id="ARBA00022989"/>
    </source>
</evidence>
<sequence length="304" mass="35652">MAEKNIEYFKSPEEKTKLEAAREFIWNPRTRQFCGRTGSSWAKITIFYIIYYACLVAFWTVMLMVFYVTVDYHQPKWKLDSGRIGNSPGVGFRPLPPEENVDSTLIWFRHGSSNQWEYWVDSLNEFLGEYQGGQQHGEHLTTCTFEETRKPDEVCHFNLDKINNNCSYSRKFGYDVGRPCVLIKINRIYNWKPEPYDNKSLPDSMPENLKKKYDPRYVYITCEGENPADKENIGPISYYPSQGIPNYYFPFTNQPGYLSPFVFVHFRDPTSGVLMNIECKAWAANIKHDRKERLGSVHFELLVD</sequence>
<dbReference type="RefSeq" id="XP_013785750.1">
    <property type="nucleotide sequence ID" value="XM_013930296.2"/>
</dbReference>
<keyword evidence="3 7" id="KW-0812">Transmembrane</keyword>
<evidence type="ECO:0000256" key="4">
    <source>
        <dbReference type="ARBA" id="ARBA00022968"/>
    </source>
</evidence>
<dbReference type="PANTHER" id="PTHR11523:SF28">
    <property type="entry name" value="NA_K-ATPASE BETA SUBUNIT ISOFORM 4-RELATED"/>
    <property type="match status" value="1"/>
</dbReference>
<name>A0ABM1BNU1_LIMPO</name>
<evidence type="ECO:0000256" key="7">
    <source>
        <dbReference type="SAM" id="Phobius"/>
    </source>
</evidence>
<reference evidence="9" key="1">
    <citation type="submission" date="2025-08" db="UniProtKB">
        <authorList>
            <consortium name="RefSeq"/>
        </authorList>
    </citation>
    <scope>IDENTIFICATION</scope>
    <source>
        <tissue evidence="9">Muscle</tissue>
    </source>
</reference>
<evidence type="ECO:0000256" key="6">
    <source>
        <dbReference type="ARBA" id="ARBA00023136"/>
    </source>
</evidence>
<dbReference type="Pfam" id="PF00287">
    <property type="entry name" value="Na_K-ATPase"/>
    <property type="match status" value="1"/>
</dbReference>
<keyword evidence="6 7" id="KW-0472">Membrane</keyword>
<evidence type="ECO:0000256" key="3">
    <source>
        <dbReference type="ARBA" id="ARBA00022692"/>
    </source>
</evidence>
<gene>
    <name evidence="9" type="primary">LOC106469785</name>
</gene>
<keyword evidence="5 7" id="KW-1133">Transmembrane helix</keyword>
<dbReference type="InterPro" id="IPR038702">
    <property type="entry name" value="Na/K_ATPase_sub_beta_sf"/>
</dbReference>
<protein>
    <submittedName>
        <fullName evidence="9">Sodium/potassium-transporting ATPase subunit beta-like</fullName>
    </submittedName>
</protein>
<organism evidence="8 9">
    <name type="scientific">Limulus polyphemus</name>
    <name type="common">Atlantic horseshoe crab</name>
    <dbReference type="NCBI Taxonomy" id="6850"/>
    <lineage>
        <taxon>Eukaryota</taxon>
        <taxon>Metazoa</taxon>
        <taxon>Ecdysozoa</taxon>
        <taxon>Arthropoda</taxon>
        <taxon>Chelicerata</taxon>
        <taxon>Merostomata</taxon>
        <taxon>Xiphosura</taxon>
        <taxon>Limulidae</taxon>
        <taxon>Limulus</taxon>
    </lineage>
</organism>
<dbReference type="GeneID" id="106469785"/>